<keyword evidence="2" id="KW-0472">Membrane</keyword>
<name>A0AAV0T779_HYABA</name>
<keyword evidence="2" id="KW-1133">Transmembrane helix</keyword>
<comment type="caution">
    <text evidence="3">The sequence shown here is derived from an EMBL/GenBank/DDBJ whole genome shotgun (WGS) entry which is preliminary data.</text>
</comment>
<evidence type="ECO:0000256" key="1">
    <source>
        <dbReference type="SAM" id="MobiDB-lite"/>
    </source>
</evidence>
<accession>A0AAV0T779</accession>
<proteinExistence type="predicted"/>
<protein>
    <recommendedName>
        <fullName evidence="5">RxLR effector candidate protein</fullName>
    </recommendedName>
</protein>
<reference evidence="3" key="1">
    <citation type="submission" date="2022-12" db="EMBL/GenBank/DDBJ databases">
        <authorList>
            <person name="Webb A."/>
        </authorList>
    </citation>
    <scope>NUCLEOTIDE SEQUENCE</scope>
    <source>
        <strain evidence="3">Hp1</strain>
    </source>
</reference>
<dbReference type="Proteomes" id="UP001162031">
    <property type="component" value="Unassembled WGS sequence"/>
</dbReference>
<dbReference type="AlphaFoldDB" id="A0AAV0T779"/>
<evidence type="ECO:0000256" key="2">
    <source>
        <dbReference type="SAM" id="Phobius"/>
    </source>
</evidence>
<evidence type="ECO:0000313" key="4">
    <source>
        <dbReference type="Proteomes" id="UP001162031"/>
    </source>
</evidence>
<feature type="transmembrane region" description="Helical" evidence="2">
    <location>
        <begin position="99"/>
        <end position="120"/>
    </location>
</feature>
<feature type="transmembrane region" description="Helical" evidence="2">
    <location>
        <begin position="12"/>
        <end position="31"/>
    </location>
</feature>
<feature type="transmembrane region" description="Helical" evidence="2">
    <location>
        <begin position="217"/>
        <end position="239"/>
    </location>
</feature>
<evidence type="ECO:0008006" key="5">
    <source>
        <dbReference type="Google" id="ProtNLM"/>
    </source>
</evidence>
<keyword evidence="4" id="KW-1185">Reference proteome</keyword>
<sequence>MGNDSVSSSSVYLIYAVVYACGAAFLVPGLLGLRRFTRSWRQDPTAVRLYGLLALGASLRAAAFILVAVWMFALCQLQASGSLDRDASQVHLSYLRLMFLWQVLGATASLVLAGVFLLVLNTWASMVDKVQGKSSTHSSRKQCRATDALLQNLHTRGAPDVKERRDSGASAAPEPLLKPLPPPRLLFMRIMLAVYLLQIGTLLVARREPRNRTRRSLLATATVLLVCCWIACVILLPTYGEKMCVLLDKVAEDARHRKRNIRRIAFTAALFCLMQTVPLLLLAASQCTLPSDKSPKLNVAKTLHPDMDRHVTLDDVVQANPAFFFLLGPAAGRMTHVDYRVLRWIVETEVLKFPLEVVTLMALLCVLPSRPSSATSHGYQPISGKRKWQP</sequence>
<evidence type="ECO:0000313" key="3">
    <source>
        <dbReference type="EMBL" id="CAI5713883.1"/>
    </source>
</evidence>
<feature type="transmembrane region" description="Helical" evidence="2">
    <location>
        <begin position="264"/>
        <end position="284"/>
    </location>
</feature>
<keyword evidence="2" id="KW-0812">Transmembrane</keyword>
<gene>
    <name evidence="3" type="ORF">HBR001_LOCUS1136</name>
</gene>
<dbReference type="PANTHER" id="PTHR31142">
    <property type="entry name" value="TOBAMOVIRUS MULTIPLICATION PROTEIN 1-LIKE ISOFORM X1"/>
    <property type="match status" value="1"/>
</dbReference>
<dbReference type="EMBL" id="CANTFL010000106">
    <property type="protein sequence ID" value="CAI5713883.1"/>
    <property type="molecule type" value="Genomic_DNA"/>
</dbReference>
<dbReference type="InterPro" id="IPR040226">
    <property type="entry name" value="THH1/TOM1/TOM3"/>
</dbReference>
<organism evidence="3 4">
    <name type="scientific">Hyaloperonospora brassicae</name>
    <name type="common">Brassica downy mildew</name>
    <name type="synonym">Peronospora brassicae</name>
    <dbReference type="NCBI Taxonomy" id="162125"/>
    <lineage>
        <taxon>Eukaryota</taxon>
        <taxon>Sar</taxon>
        <taxon>Stramenopiles</taxon>
        <taxon>Oomycota</taxon>
        <taxon>Peronosporomycetes</taxon>
        <taxon>Peronosporales</taxon>
        <taxon>Peronosporaceae</taxon>
        <taxon>Hyaloperonospora</taxon>
    </lineage>
</organism>
<feature type="transmembrane region" description="Helical" evidence="2">
    <location>
        <begin position="186"/>
        <end position="205"/>
    </location>
</feature>
<dbReference type="PANTHER" id="PTHR31142:SF3">
    <property type="entry name" value="THH1_TOM1_TOM3 DOMAIN-CONTAINING PROTEIN"/>
    <property type="match status" value="1"/>
</dbReference>
<feature type="transmembrane region" description="Helical" evidence="2">
    <location>
        <begin position="52"/>
        <end position="79"/>
    </location>
</feature>
<feature type="region of interest" description="Disordered" evidence="1">
    <location>
        <begin position="371"/>
        <end position="390"/>
    </location>
</feature>